<dbReference type="RefSeq" id="WP_275566506.1">
    <property type="nucleotide sequence ID" value="NZ_JARGYC010000012.1"/>
</dbReference>
<comment type="caution">
    <text evidence="2">The sequence shown here is derived from an EMBL/GenBank/DDBJ whole genome shotgun (WGS) entry which is preliminary data.</text>
</comment>
<organism evidence="2 3">
    <name type="scientific">Psychromarinibacter sediminicola</name>
    <dbReference type="NCBI Taxonomy" id="3033385"/>
    <lineage>
        <taxon>Bacteria</taxon>
        <taxon>Pseudomonadati</taxon>
        <taxon>Pseudomonadota</taxon>
        <taxon>Alphaproteobacteria</taxon>
        <taxon>Rhodobacterales</taxon>
        <taxon>Paracoccaceae</taxon>
        <taxon>Psychromarinibacter</taxon>
    </lineage>
</organism>
<name>A0AAE3NTN6_9RHOB</name>
<dbReference type="InterPro" id="IPR028992">
    <property type="entry name" value="Hedgehog/Intein_dom"/>
</dbReference>
<reference evidence="2" key="1">
    <citation type="submission" date="2023-03" db="EMBL/GenBank/DDBJ databases">
        <title>Multiphase analysis and comparison of six strains from genera Psychromarinibacter, Lutimaribacter, and Maritimibacter, including a novel species: Psychromarinibacter sediminicola sp. nov.</title>
        <authorList>
            <person name="Wang Y.-H."/>
            <person name="Ye M.-Q."/>
            <person name="Du Z.-J."/>
        </authorList>
    </citation>
    <scope>NUCLEOTIDE SEQUENCE</scope>
    <source>
        <strain evidence="2">C21-152</strain>
    </source>
</reference>
<accession>A0AAE3NTN6</accession>
<evidence type="ECO:0000313" key="3">
    <source>
        <dbReference type="Proteomes" id="UP001220964"/>
    </source>
</evidence>
<keyword evidence="3" id="KW-1185">Reference proteome</keyword>
<dbReference type="InterPro" id="IPR036844">
    <property type="entry name" value="Hint_dom_sf"/>
</dbReference>
<feature type="domain" description="Hedgehog/Intein (Hint)" evidence="1">
    <location>
        <begin position="39"/>
        <end position="179"/>
    </location>
</feature>
<protein>
    <submittedName>
        <fullName evidence="2">Hint domain-containing protein</fullName>
    </submittedName>
</protein>
<dbReference type="Proteomes" id="UP001220964">
    <property type="component" value="Unassembled WGS sequence"/>
</dbReference>
<dbReference type="SUPFAM" id="SSF51294">
    <property type="entry name" value="Hedgehog/intein (Hint) domain"/>
    <property type="match status" value="1"/>
</dbReference>
<gene>
    <name evidence="2" type="ORF">P1J78_06445</name>
</gene>
<dbReference type="Pfam" id="PF13403">
    <property type="entry name" value="Hint_2"/>
    <property type="match status" value="1"/>
</dbReference>
<proteinExistence type="predicted"/>
<sequence>MFGLGSLLFGDETRAHRQETGGGRGAAGRAVTPELASGLQAGTLVATAMGWRPVEAIARGDLVLTFDRGMQKVTRITKAIAWSEAVSEAVSEARQIPRAAWPLHVPAGALGNAAPMTLLPDQAVMLESDTAEVLYGDPFALVTGADLDGFRGIARVPPRGAVEAVMLHFEQDEVVFAGEGALAHCAADRMMSIEALLAGDMREGYRCLDAGEAAFLIECLEDEDSVDGGGWTAAHGTEAYAAAFA</sequence>
<dbReference type="EMBL" id="JARGYC010000012">
    <property type="protein sequence ID" value="MDF0600362.1"/>
    <property type="molecule type" value="Genomic_DNA"/>
</dbReference>
<evidence type="ECO:0000259" key="1">
    <source>
        <dbReference type="Pfam" id="PF13403"/>
    </source>
</evidence>
<dbReference type="AlphaFoldDB" id="A0AAE3NTN6"/>
<evidence type="ECO:0000313" key="2">
    <source>
        <dbReference type="EMBL" id="MDF0600362.1"/>
    </source>
</evidence>